<dbReference type="InterPro" id="IPR003591">
    <property type="entry name" value="Leu-rich_rpt_typical-subtyp"/>
</dbReference>
<evidence type="ECO:0000256" key="7">
    <source>
        <dbReference type="ARBA" id="ARBA00023136"/>
    </source>
</evidence>
<name>A0AAV8S7T8_9ROSI</name>
<dbReference type="EMBL" id="JAIWQS010000020">
    <property type="protein sequence ID" value="KAJ8748110.1"/>
    <property type="molecule type" value="Genomic_DNA"/>
</dbReference>
<keyword evidence="2" id="KW-0433">Leucine-rich repeat</keyword>
<evidence type="ECO:0000313" key="11">
    <source>
        <dbReference type="EMBL" id="KAJ8748110.1"/>
    </source>
</evidence>
<comment type="caution">
    <text evidence="11">The sequence shown here is derived from an EMBL/GenBank/DDBJ whole genome shotgun (WGS) entry which is preliminary data.</text>
</comment>
<keyword evidence="3" id="KW-0812">Transmembrane</keyword>
<dbReference type="Pfam" id="PF23598">
    <property type="entry name" value="LRR_14"/>
    <property type="match status" value="1"/>
</dbReference>
<feature type="domain" description="Protein kinase" evidence="10">
    <location>
        <begin position="456"/>
        <end position="709"/>
    </location>
</feature>
<gene>
    <name evidence="11" type="ORF">K2173_012881</name>
</gene>
<dbReference type="FunFam" id="3.80.10.10:FF:000380">
    <property type="entry name" value="Putative inactive leucine-rich repeat receptor-like protein kinase"/>
    <property type="match status" value="1"/>
</dbReference>
<dbReference type="InterPro" id="IPR001245">
    <property type="entry name" value="Ser-Thr/Tyr_kinase_cat_dom"/>
</dbReference>
<keyword evidence="6" id="KW-1133">Transmembrane helix</keyword>
<dbReference type="Gene3D" id="1.10.510.10">
    <property type="entry name" value="Transferase(Phosphotransferase) domain 1"/>
    <property type="match status" value="1"/>
</dbReference>
<comment type="subcellular location">
    <subcellularLocation>
        <location evidence="1">Membrane</location>
        <topology evidence="1">Single-pass membrane protein</topology>
    </subcellularLocation>
</comment>
<evidence type="ECO:0000259" key="10">
    <source>
        <dbReference type="PROSITE" id="PS50011"/>
    </source>
</evidence>
<dbReference type="SUPFAM" id="SSF56112">
    <property type="entry name" value="Protein kinase-like (PK-like)"/>
    <property type="match status" value="1"/>
</dbReference>
<sequence>MWYHNLFLVAYVTWNFLVLGTHQLQSSQRQVLLQLRKHLEYPNQLQSWDDRGTDFCRLSSSTQLNVTCQDNFVTELVIMGEKPAKLDNFVGFAIPNQTLSESFSMDSFVATLARLTSLKVLRLEALGIWGPLPDKIHRLSSLEHLDLSSNYLFGSIPPKISTMTKLQTLILDHNYFNDTVPQWFDSLSNLKILSLKNNQLKGSFPSSVQRIATLTDLVLCGNKISGNWNNLDSDLPSMPKGLAMAFLSNNSFSGDVPHQYGQLGQLQHLDMSFNGLTGTPPATLFSLPNISYLNLASNMLSGVLPVHLSCGSKLQFVDISNNRLTGGLPHCLSSPLDEKVVKIGGNCLSVDLPHQHGDSYCVEISEKRKQSGGKAVGILVGMIAGILVAVIRFCPRGLSEQHLLQKGVQDHSAAGFSSELLTNARFASQAAKLGPQGLPPCRSFTLEEIKEATKNFDSSTVLGEGSNGKVLSRTFKINFQLGISNSEWICLWLRHPHLVCLLGHCIDGGQDDYRVNKVFLIYEYVSNGNFRAHIRGDNTARALNWPERLAALTSVAKAVHFLHTGIIPGFFNNRLKTNNILLNEHGMAKLSDYGLSIISDEAGNCGEDGSALKSLQMNALDDDVYSFGFILLESIAGPMMATKRDKLLLDELASCNTPETRRKVVDPLVLQTSSQDSLSIVITIATNCVCSESWNRPSFEDILWNLQYAAQVQGTTDGEQRNDQFSP</sequence>
<evidence type="ECO:0000256" key="2">
    <source>
        <dbReference type="ARBA" id="ARBA00022614"/>
    </source>
</evidence>
<dbReference type="Proteomes" id="UP001159364">
    <property type="component" value="Unassembled WGS sequence"/>
</dbReference>
<evidence type="ECO:0000256" key="5">
    <source>
        <dbReference type="ARBA" id="ARBA00022737"/>
    </source>
</evidence>
<dbReference type="InterPro" id="IPR032675">
    <property type="entry name" value="LRR_dom_sf"/>
</dbReference>
<proteinExistence type="predicted"/>
<keyword evidence="12" id="KW-1185">Reference proteome</keyword>
<dbReference type="PANTHER" id="PTHR48056">
    <property type="entry name" value="LRR RECEPTOR-LIKE SERINE/THREONINE-PROTEIN KINASE-RELATED"/>
    <property type="match status" value="1"/>
</dbReference>
<dbReference type="Gene3D" id="3.80.10.10">
    <property type="entry name" value="Ribonuclease Inhibitor"/>
    <property type="match status" value="2"/>
</dbReference>
<evidence type="ECO:0000256" key="3">
    <source>
        <dbReference type="ARBA" id="ARBA00022692"/>
    </source>
</evidence>
<keyword evidence="7" id="KW-0472">Membrane</keyword>
<dbReference type="InterPro" id="IPR001611">
    <property type="entry name" value="Leu-rich_rpt"/>
</dbReference>
<protein>
    <recommendedName>
        <fullName evidence="10">Protein kinase domain-containing protein</fullName>
    </recommendedName>
</protein>
<dbReference type="PANTHER" id="PTHR48056:SF61">
    <property type="entry name" value="PROTEIN KINASE DOMAIN-CONTAINING PROTEIN"/>
    <property type="match status" value="1"/>
</dbReference>
<accession>A0AAV8S7T8</accession>
<evidence type="ECO:0000256" key="9">
    <source>
        <dbReference type="SAM" id="SignalP"/>
    </source>
</evidence>
<dbReference type="GO" id="GO:0016020">
    <property type="term" value="C:membrane"/>
    <property type="evidence" value="ECO:0007669"/>
    <property type="project" value="UniProtKB-SubCell"/>
</dbReference>
<dbReference type="Pfam" id="PF07714">
    <property type="entry name" value="PK_Tyr_Ser-Thr"/>
    <property type="match status" value="1"/>
</dbReference>
<reference evidence="11 12" key="1">
    <citation type="submission" date="2021-09" db="EMBL/GenBank/DDBJ databases">
        <title>Genomic insights and catalytic innovation underlie evolution of tropane alkaloids biosynthesis.</title>
        <authorList>
            <person name="Wang Y.-J."/>
            <person name="Tian T."/>
            <person name="Huang J.-P."/>
            <person name="Huang S.-X."/>
        </authorList>
    </citation>
    <scope>NUCLEOTIDE SEQUENCE [LARGE SCALE GENOMIC DNA]</scope>
    <source>
        <strain evidence="11">KIB-2018</strain>
        <tissue evidence="11">Leaf</tissue>
    </source>
</reference>
<organism evidence="11 12">
    <name type="scientific">Erythroxylum novogranatense</name>
    <dbReference type="NCBI Taxonomy" id="1862640"/>
    <lineage>
        <taxon>Eukaryota</taxon>
        <taxon>Viridiplantae</taxon>
        <taxon>Streptophyta</taxon>
        <taxon>Embryophyta</taxon>
        <taxon>Tracheophyta</taxon>
        <taxon>Spermatophyta</taxon>
        <taxon>Magnoliopsida</taxon>
        <taxon>eudicotyledons</taxon>
        <taxon>Gunneridae</taxon>
        <taxon>Pentapetalae</taxon>
        <taxon>rosids</taxon>
        <taxon>fabids</taxon>
        <taxon>Malpighiales</taxon>
        <taxon>Erythroxylaceae</taxon>
        <taxon>Erythroxylum</taxon>
    </lineage>
</organism>
<keyword evidence="4 9" id="KW-0732">Signal</keyword>
<dbReference type="GO" id="GO:0004674">
    <property type="term" value="F:protein serine/threonine kinase activity"/>
    <property type="evidence" value="ECO:0007669"/>
    <property type="project" value="UniProtKB-EC"/>
</dbReference>
<keyword evidence="5" id="KW-0677">Repeat</keyword>
<feature type="signal peptide" evidence="9">
    <location>
        <begin position="1"/>
        <end position="20"/>
    </location>
</feature>
<evidence type="ECO:0000256" key="1">
    <source>
        <dbReference type="ARBA" id="ARBA00004167"/>
    </source>
</evidence>
<dbReference type="InterPro" id="IPR013210">
    <property type="entry name" value="LRR_N_plant-typ"/>
</dbReference>
<evidence type="ECO:0000313" key="12">
    <source>
        <dbReference type="Proteomes" id="UP001159364"/>
    </source>
</evidence>
<dbReference type="GO" id="GO:0005524">
    <property type="term" value="F:ATP binding"/>
    <property type="evidence" value="ECO:0007669"/>
    <property type="project" value="InterPro"/>
</dbReference>
<dbReference type="InterPro" id="IPR055414">
    <property type="entry name" value="LRR_R13L4/SHOC2-like"/>
</dbReference>
<dbReference type="AlphaFoldDB" id="A0AAV8S7T8"/>
<evidence type="ECO:0000256" key="6">
    <source>
        <dbReference type="ARBA" id="ARBA00022989"/>
    </source>
</evidence>
<dbReference type="InterPro" id="IPR000719">
    <property type="entry name" value="Prot_kinase_dom"/>
</dbReference>
<dbReference type="SMART" id="SM00369">
    <property type="entry name" value="LRR_TYP"/>
    <property type="match status" value="4"/>
</dbReference>
<dbReference type="FunFam" id="1.10.510.10:FF:000657">
    <property type="entry name" value="Putative inactive leucine-rich repeat receptor-like protein kinase"/>
    <property type="match status" value="1"/>
</dbReference>
<dbReference type="Gene3D" id="3.30.200.20">
    <property type="entry name" value="Phosphorylase Kinase, domain 1"/>
    <property type="match status" value="1"/>
</dbReference>
<dbReference type="Pfam" id="PF00560">
    <property type="entry name" value="LRR_1"/>
    <property type="match status" value="1"/>
</dbReference>
<dbReference type="SUPFAM" id="SSF52058">
    <property type="entry name" value="L domain-like"/>
    <property type="match status" value="1"/>
</dbReference>
<dbReference type="InterPro" id="IPR050647">
    <property type="entry name" value="Plant_LRR-RLKs"/>
</dbReference>
<dbReference type="PROSITE" id="PS50011">
    <property type="entry name" value="PROTEIN_KINASE_DOM"/>
    <property type="match status" value="1"/>
</dbReference>
<dbReference type="GO" id="GO:0033612">
    <property type="term" value="F:receptor serine/threonine kinase binding"/>
    <property type="evidence" value="ECO:0007669"/>
    <property type="project" value="TreeGrafter"/>
</dbReference>
<evidence type="ECO:0000256" key="4">
    <source>
        <dbReference type="ARBA" id="ARBA00022729"/>
    </source>
</evidence>
<keyword evidence="8" id="KW-0325">Glycoprotein</keyword>
<evidence type="ECO:0000256" key="8">
    <source>
        <dbReference type="ARBA" id="ARBA00023180"/>
    </source>
</evidence>
<dbReference type="InterPro" id="IPR011009">
    <property type="entry name" value="Kinase-like_dom_sf"/>
</dbReference>
<dbReference type="Pfam" id="PF08263">
    <property type="entry name" value="LRRNT_2"/>
    <property type="match status" value="1"/>
</dbReference>
<feature type="chain" id="PRO_5043709473" description="Protein kinase domain-containing protein" evidence="9">
    <location>
        <begin position="21"/>
        <end position="727"/>
    </location>
</feature>